<dbReference type="SUPFAM" id="SSF53335">
    <property type="entry name" value="S-adenosyl-L-methionine-dependent methyltransferases"/>
    <property type="match status" value="1"/>
</dbReference>
<dbReference type="GO" id="GO:0032259">
    <property type="term" value="P:methylation"/>
    <property type="evidence" value="ECO:0007669"/>
    <property type="project" value="UniProtKB-KW"/>
</dbReference>
<dbReference type="Proteomes" id="UP001243009">
    <property type="component" value="Unassembled WGS sequence"/>
</dbReference>
<keyword evidence="1" id="KW-0489">Methyltransferase</keyword>
<protein>
    <submittedName>
        <fullName evidence="1">Class I SAM-dependent methyltransferase</fullName>
        <ecNumber evidence="1">2.1.1.-</ecNumber>
    </submittedName>
</protein>
<dbReference type="Gene3D" id="3.40.50.150">
    <property type="entry name" value="Vaccinia Virus protein VP39"/>
    <property type="match status" value="1"/>
</dbReference>
<keyword evidence="2" id="KW-1185">Reference proteome</keyword>
<dbReference type="EC" id="2.1.1.-" evidence="1"/>
<dbReference type="Pfam" id="PF13578">
    <property type="entry name" value="Methyltransf_24"/>
    <property type="match status" value="1"/>
</dbReference>
<dbReference type="EMBL" id="JAUTWS010000142">
    <property type="protein sequence ID" value="MDO9713962.1"/>
    <property type="molecule type" value="Genomic_DNA"/>
</dbReference>
<proteinExistence type="predicted"/>
<evidence type="ECO:0000313" key="1">
    <source>
        <dbReference type="EMBL" id="MDO9713962.1"/>
    </source>
</evidence>
<evidence type="ECO:0000313" key="2">
    <source>
        <dbReference type="Proteomes" id="UP001243009"/>
    </source>
</evidence>
<sequence length="205" mass="23015">MALPSKRREMSDMKFFLLWACGLKKPFSSTTKKERLTLYRHVAGKKNVVEIGVYHGVNTKKFCQLMDPYGVLYAVDPFFKGRAGFSTMKVIAHYEVGKCENRNIKWMECLGHEAARIHASESSVPIDFIFIDGDHSYAGIKSDWEAWRPLLSSGCIIALHDSEVSPNTSANADTGSVIYTKEVISNDVGLKKLEVVDSLSVFERI</sequence>
<gene>
    <name evidence="1" type="ORF">Q7A36_37005</name>
</gene>
<reference evidence="1 2" key="1">
    <citation type="submission" date="2023-08" db="EMBL/GenBank/DDBJ databases">
        <title>The draft genome sequence of Paracraurococcus sp. LOR1-02.</title>
        <authorList>
            <person name="Kingkaew E."/>
            <person name="Tanasupawat S."/>
        </authorList>
    </citation>
    <scope>NUCLEOTIDE SEQUENCE [LARGE SCALE GENOMIC DNA]</scope>
    <source>
        <strain evidence="1 2">LOR1-02</strain>
    </source>
</reference>
<accession>A0ABT9ECM8</accession>
<dbReference type="InterPro" id="IPR029063">
    <property type="entry name" value="SAM-dependent_MTases_sf"/>
</dbReference>
<dbReference type="RefSeq" id="WP_305108809.1">
    <property type="nucleotide sequence ID" value="NZ_JAUTWS010000142.1"/>
</dbReference>
<dbReference type="GO" id="GO:0008168">
    <property type="term" value="F:methyltransferase activity"/>
    <property type="evidence" value="ECO:0007669"/>
    <property type="project" value="UniProtKB-KW"/>
</dbReference>
<keyword evidence="1" id="KW-0808">Transferase</keyword>
<name>A0ABT9ECM8_9PROT</name>
<comment type="caution">
    <text evidence="1">The sequence shown here is derived from an EMBL/GenBank/DDBJ whole genome shotgun (WGS) entry which is preliminary data.</text>
</comment>
<organism evidence="1 2">
    <name type="scientific">Paracraurococcus lichenis</name>
    <dbReference type="NCBI Taxonomy" id="3064888"/>
    <lineage>
        <taxon>Bacteria</taxon>
        <taxon>Pseudomonadati</taxon>
        <taxon>Pseudomonadota</taxon>
        <taxon>Alphaproteobacteria</taxon>
        <taxon>Acetobacterales</taxon>
        <taxon>Roseomonadaceae</taxon>
        <taxon>Paracraurococcus</taxon>
    </lineage>
</organism>